<organism evidence="2 3">
    <name type="scientific">Sphaerochaeta halotolerans</name>
    <dbReference type="NCBI Taxonomy" id="2293840"/>
    <lineage>
        <taxon>Bacteria</taxon>
        <taxon>Pseudomonadati</taxon>
        <taxon>Spirochaetota</taxon>
        <taxon>Spirochaetia</taxon>
        <taxon>Spirochaetales</taxon>
        <taxon>Sphaerochaetaceae</taxon>
        <taxon>Sphaerochaeta</taxon>
    </lineage>
</organism>
<protein>
    <submittedName>
        <fullName evidence="2">Uncharacterized protein</fullName>
    </submittedName>
</protein>
<evidence type="ECO:0000313" key="2">
    <source>
        <dbReference type="EMBL" id="RFU95574.1"/>
    </source>
</evidence>
<reference evidence="3" key="1">
    <citation type="submission" date="2018-08" db="EMBL/GenBank/DDBJ databases">
        <authorList>
            <person name="Grouzdev D.S."/>
            <person name="Krutkina M.S."/>
        </authorList>
    </citation>
    <scope>NUCLEOTIDE SEQUENCE [LARGE SCALE GENOMIC DNA]</scope>
    <source>
        <strain evidence="3">4-11</strain>
    </source>
</reference>
<sequence>MASLMKGINTPGQALDSGGVASFSAPRDGASHLAFPALSRERNLPADSFPLAPLGNQEIAKMGVSNRLQLFSLLKQ</sequence>
<dbReference type="Proteomes" id="UP000264002">
    <property type="component" value="Unassembled WGS sequence"/>
</dbReference>
<dbReference type="EMBL" id="QUWK01000003">
    <property type="protein sequence ID" value="RFU95574.1"/>
    <property type="molecule type" value="Genomic_DNA"/>
</dbReference>
<comment type="caution">
    <text evidence="2">The sequence shown here is derived from an EMBL/GenBank/DDBJ whole genome shotgun (WGS) entry which is preliminary data.</text>
</comment>
<reference evidence="2 3" key="2">
    <citation type="submission" date="2018-09" db="EMBL/GenBank/DDBJ databases">
        <title>Genome of Sphaerochaeta halotolerans strain 4-11.</title>
        <authorList>
            <person name="Nazina T.N."/>
            <person name="Sokolova D.S."/>
        </authorList>
    </citation>
    <scope>NUCLEOTIDE SEQUENCE [LARGE SCALE GENOMIC DNA]</scope>
    <source>
        <strain evidence="2 3">4-11</strain>
    </source>
</reference>
<name>A0A372MIJ9_9SPIR</name>
<accession>A0A372MIJ9</accession>
<evidence type="ECO:0000256" key="1">
    <source>
        <dbReference type="SAM" id="MobiDB-lite"/>
    </source>
</evidence>
<keyword evidence="3" id="KW-1185">Reference proteome</keyword>
<evidence type="ECO:0000313" key="3">
    <source>
        <dbReference type="Proteomes" id="UP000264002"/>
    </source>
</evidence>
<feature type="region of interest" description="Disordered" evidence="1">
    <location>
        <begin position="1"/>
        <end position="21"/>
    </location>
</feature>
<gene>
    <name evidence="2" type="ORF">DYP60_03620</name>
</gene>
<dbReference type="AlphaFoldDB" id="A0A372MIJ9"/>
<proteinExistence type="predicted"/>